<sequence length="487" mass="54398">MNSLLTAKIRIFRGIVFLLLCSSPCAAAGSPTERPAVEGRTGWPVEEYPRDFRLSAVTGPVLSDTLPGETHPDSIPYSADPSLGRQLLKAPSALLHLAVLPLKWGMIWSREHQLYSRVSDFFLNEEGTAGFYPNFSVGGRTPFAAGITYFNRDLLEGGHSLDLNTFYTDPENYKLGINYKIPPTQLRRYQVTVNGNLRSNDDQNIFLGGNKGSDDQQGTYEIEQYNLETQAGYLLRRNVLATVIGGLIHTDIRDLSAAAGDGGPAGEPAAAGAFSPGNATLFNTGLGVIVDNRRGLFENRNTSLISTVTTSYDFKQTKIRVYSGALYDVGIRYNRSLTGDEVEYLNYYGDWQQFFAIPGLPPDRRLAFRVRLHKRYPLSGGSVPFYEQSILGDADNLRGYRQDRFRDLGSLLLTLEYRYPIWDTWDAVLFTDQGQVFNTYDQIGLDRFHGSVGTGLRFMTASDFLFRLEIAFSKEGSRSLLEFSMNF</sequence>
<dbReference type="STRING" id="1194090.SAMN05443144_12263"/>
<gene>
    <name evidence="2" type="ORF">SAMN05443144_12263</name>
</gene>
<dbReference type="Proteomes" id="UP000184041">
    <property type="component" value="Unassembled WGS sequence"/>
</dbReference>
<dbReference type="Gene3D" id="2.40.160.50">
    <property type="entry name" value="membrane protein fhac: a member of the omp85/tpsb transporter family"/>
    <property type="match status" value="1"/>
</dbReference>
<proteinExistence type="predicted"/>
<reference evidence="2 3" key="1">
    <citation type="submission" date="2016-11" db="EMBL/GenBank/DDBJ databases">
        <authorList>
            <person name="Jaros S."/>
            <person name="Januszkiewicz K."/>
            <person name="Wedrychowicz H."/>
        </authorList>
    </citation>
    <scope>NUCLEOTIDE SEQUENCE [LARGE SCALE GENOMIC DNA]</scope>
    <source>
        <strain evidence="2 3">DSM 21986</strain>
    </source>
</reference>
<accession>A0A1M5I969</accession>
<name>A0A1M5I969_9BACT</name>
<dbReference type="OrthoDB" id="9771071at2"/>
<feature type="chain" id="PRO_5013019558" description="Surface antigen" evidence="1">
    <location>
        <begin position="28"/>
        <end position="487"/>
    </location>
</feature>
<organism evidence="2 3">
    <name type="scientific">Fodinibius roseus</name>
    <dbReference type="NCBI Taxonomy" id="1194090"/>
    <lineage>
        <taxon>Bacteria</taxon>
        <taxon>Pseudomonadati</taxon>
        <taxon>Balneolota</taxon>
        <taxon>Balneolia</taxon>
        <taxon>Balneolales</taxon>
        <taxon>Balneolaceae</taxon>
        <taxon>Fodinibius</taxon>
    </lineage>
</organism>
<evidence type="ECO:0000313" key="2">
    <source>
        <dbReference type="EMBL" id="SHG24430.1"/>
    </source>
</evidence>
<protein>
    <recommendedName>
        <fullName evidence="4">Surface antigen</fullName>
    </recommendedName>
</protein>
<dbReference type="AlphaFoldDB" id="A0A1M5I969"/>
<keyword evidence="1" id="KW-0732">Signal</keyword>
<evidence type="ECO:0000256" key="1">
    <source>
        <dbReference type="SAM" id="SignalP"/>
    </source>
</evidence>
<keyword evidence="3" id="KW-1185">Reference proteome</keyword>
<dbReference type="GO" id="GO:0019867">
    <property type="term" value="C:outer membrane"/>
    <property type="evidence" value="ECO:0007669"/>
    <property type="project" value="InterPro"/>
</dbReference>
<evidence type="ECO:0000313" key="3">
    <source>
        <dbReference type="Proteomes" id="UP000184041"/>
    </source>
</evidence>
<feature type="signal peptide" evidence="1">
    <location>
        <begin position="1"/>
        <end position="27"/>
    </location>
</feature>
<dbReference type="EMBL" id="FQUS01000022">
    <property type="protein sequence ID" value="SHG24430.1"/>
    <property type="molecule type" value="Genomic_DNA"/>
</dbReference>
<evidence type="ECO:0008006" key="4">
    <source>
        <dbReference type="Google" id="ProtNLM"/>
    </source>
</evidence>